<evidence type="ECO:0000313" key="7">
    <source>
        <dbReference type="Proteomes" id="UP000018417"/>
    </source>
</evidence>
<dbReference type="SUPFAM" id="SSF48317">
    <property type="entry name" value="Acid phosphatase/Vanadium-dependent haloperoxidase"/>
    <property type="match status" value="1"/>
</dbReference>
<dbReference type="InterPro" id="IPR036938">
    <property type="entry name" value="PAP2/HPO_sf"/>
</dbReference>
<evidence type="ECO:0000256" key="3">
    <source>
        <dbReference type="ARBA" id="ARBA00047594"/>
    </source>
</evidence>
<accession>N9DYX8</accession>
<feature type="transmembrane region" description="Helical" evidence="4">
    <location>
        <begin position="27"/>
        <end position="49"/>
    </location>
</feature>
<dbReference type="AlphaFoldDB" id="N9DYX8"/>
<dbReference type="EC" id="3.6.1.27" evidence="1"/>
<keyword evidence="4" id="KW-0812">Transmembrane</keyword>
<dbReference type="Pfam" id="PF01569">
    <property type="entry name" value="PAP2"/>
    <property type="match status" value="1"/>
</dbReference>
<dbReference type="GO" id="GO:0050380">
    <property type="term" value="F:undecaprenyl-diphosphatase activity"/>
    <property type="evidence" value="ECO:0007669"/>
    <property type="project" value="UniProtKB-EC"/>
</dbReference>
<reference evidence="6 7" key="1">
    <citation type="submission" date="2013-02" db="EMBL/GenBank/DDBJ databases">
        <title>The Genome Sequence of Acinetobacter beijerinckii ANC 3835.</title>
        <authorList>
            <consortium name="The Broad Institute Genome Sequencing Platform"/>
            <consortium name="The Broad Institute Genome Sequencing Center for Infectious Disease"/>
            <person name="Cerqueira G."/>
            <person name="Feldgarden M."/>
            <person name="Courvalin P."/>
            <person name="Perichon B."/>
            <person name="Grillot-Courvalin C."/>
            <person name="Clermont D."/>
            <person name="Rocha E."/>
            <person name="Yoon E.-J."/>
            <person name="Nemec A."/>
            <person name="Walker B."/>
            <person name="Young S.K."/>
            <person name="Zeng Q."/>
            <person name="Gargeya S."/>
            <person name="Fitzgerald M."/>
            <person name="Haas B."/>
            <person name="Abouelleil A."/>
            <person name="Alvarado L."/>
            <person name="Arachchi H.M."/>
            <person name="Berlin A.M."/>
            <person name="Chapman S.B."/>
            <person name="Dewar J."/>
            <person name="Goldberg J."/>
            <person name="Griggs A."/>
            <person name="Gujja S."/>
            <person name="Hansen M."/>
            <person name="Howarth C."/>
            <person name="Imamovic A."/>
            <person name="Larimer J."/>
            <person name="McCowan C."/>
            <person name="Murphy C."/>
            <person name="Neiman D."/>
            <person name="Pearson M."/>
            <person name="Priest M."/>
            <person name="Roberts A."/>
            <person name="Saif S."/>
            <person name="Shea T."/>
            <person name="Sisk P."/>
            <person name="Sykes S."/>
            <person name="Wortman J."/>
            <person name="Nusbaum C."/>
            <person name="Birren B."/>
        </authorList>
    </citation>
    <scope>NUCLEOTIDE SEQUENCE [LARGE SCALE GENOMIC DNA]</scope>
    <source>
        <strain evidence="6 7">ANC 3835</strain>
    </source>
</reference>
<dbReference type="InterPro" id="IPR000326">
    <property type="entry name" value="PAP2/HPO"/>
</dbReference>
<dbReference type="PANTHER" id="PTHR14969">
    <property type="entry name" value="SPHINGOSINE-1-PHOSPHATE PHOSPHOHYDROLASE"/>
    <property type="match status" value="1"/>
</dbReference>
<sequence length="186" mass="21274">MILEDTNIYLFHAINSLATKYPIIDQVAIFLADDLNTFFISFLVFLLVVQWKTYHLIFAKTLFIVLVSLVLSDLIEFFYHHPRPFQLDLGHKLIGHGLSSSFPSQHTLTMVVIGFAYLFAGFKWIGFLGLFTSLIVGLSRVYVGVHFPFDVVGSFLIGFILVLSTRYALKELAIRIRRIKPIQVMD</sequence>
<comment type="caution">
    <text evidence="6">The sequence shown here is derived from an EMBL/GenBank/DDBJ whole genome shotgun (WGS) entry which is preliminary data.</text>
</comment>
<evidence type="ECO:0000259" key="5">
    <source>
        <dbReference type="SMART" id="SM00014"/>
    </source>
</evidence>
<evidence type="ECO:0000256" key="1">
    <source>
        <dbReference type="ARBA" id="ARBA00012374"/>
    </source>
</evidence>
<dbReference type="RefSeq" id="WP_005055784.1">
    <property type="nucleotide sequence ID" value="NZ_KB849761.1"/>
</dbReference>
<feature type="domain" description="Phosphatidic acid phosphatase type 2/haloperoxidase" evidence="5">
    <location>
        <begin position="56"/>
        <end position="166"/>
    </location>
</feature>
<feature type="transmembrane region" description="Helical" evidence="4">
    <location>
        <begin position="61"/>
        <end position="82"/>
    </location>
</feature>
<gene>
    <name evidence="6" type="ORF">F934_02833</name>
</gene>
<protein>
    <recommendedName>
        <fullName evidence="1">undecaprenyl-diphosphate phosphatase</fullName>
        <ecNumber evidence="1">3.6.1.27</ecNumber>
    </recommendedName>
    <alternativeName>
        <fullName evidence="2">Undecaprenyl pyrophosphate phosphatase</fullName>
    </alternativeName>
</protein>
<dbReference type="SMART" id="SM00014">
    <property type="entry name" value="acidPPc"/>
    <property type="match status" value="1"/>
</dbReference>
<keyword evidence="4" id="KW-0472">Membrane</keyword>
<dbReference type="Proteomes" id="UP000018417">
    <property type="component" value="Unassembled WGS sequence"/>
</dbReference>
<dbReference type="HOGENOM" id="CLU_072573_8_2_6"/>
<name>N9DYX8_9GAMM</name>
<feature type="transmembrane region" description="Helical" evidence="4">
    <location>
        <begin position="151"/>
        <end position="169"/>
    </location>
</feature>
<dbReference type="Gene3D" id="1.20.144.10">
    <property type="entry name" value="Phosphatidic acid phosphatase type 2/haloperoxidase"/>
    <property type="match status" value="1"/>
</dbReference>
<keyword evidence="4" id="KW-1133">Transmembrane helix</keyword>
<proteinExistence type="predicted"/>
<dbReference type="PATRIC" id="fig|1217649.3.peg.2759"/>
<dbReference type="OrthoDB" id="9801622at2"/>
<evidence type="ECO:0000313" key="6">
    <source>
        <dbReference type="EMBL" id="ENW03092.1"/>
    </source>
</evidence>
<evidence type="ECO:0000256" key="2">
    <source>
        <dbReference type="ARBA" id="ARBA00032707"/>
    </source>
</evidence>
<dbReference type="PANTHER" id="PTHR14969:SF13">
    <property type="entry name" value="AT30094P"/>
    <property type="match status" value="1"/>
</dbReference>
<comment type="catalytic activity">
    <reaction evidence="3">
        <text>di-trans,octa-cis-undecaprenyl diphosphate + H2O = di-trans,octa-cis-undecaprenyl phosphate + phosphate + H(+)</text>
        <dbReference type="Rhea" id="RHEA:28094"/>
        <dbReference type="ChEBI" id="CHEBI:15377"/>
        <dbReference type="ChEBI" id="CHEBI:15378"/>
        <dbReference type="ChEBI" id="CHEBI:43474"/>
        <dbReference type="ChEBI" id="CHEBI:58405"/>
        <dbReference type="ChEBI" id="CHEBI:60392"/>
        <dbReference type="EC" id="3.6.1.27"/>
    </reaction>
</comment>
<dbReference type="EMBL" id="APQK01000015">
    <property type="protein sequence ID" value="ENW03092.1"/>
    <property type="molecule type" value="Genomic_DNA"/>
</dbReference>
<organism evidence="6 7">
    <name type="scientific">Acinetobacter beijerinckii ANC 3835</name>
    <dbReference type="NCBI Taxonomy" id="1217649"/>
    <lineage>
        <taxon>Bacteria</taxon>
        <taxon>Pseudomonadati</taxon>
        <taxon>Pseudomonadota</taxon>
        <taxon>Gammaproteobacteria</taxon>
        <taxon>Moraxellales</taxon>
        <taxon>Moraxellaceae</taxon>
        <taxon>Acinetobacter</taxon>
    </lineage>
</organism>
<evidence type="ECO:0000256" key="4">
    <source>
        <dbReference type="SAM" id="Phobius"/>
    </source>
</evidence>